<feature type="transmembrane region" description="Helical" evidence="5">
    <location>
        <begin position="93"/>
        <end position="111"/>
    </location>
</feature>
<accession>Q01YF2</accession>
<keyword evidence="4 5" id="KW-0472">Membrane</keyword>
<dbReference type="CDD" id="cd17393">
    <property type="entry name" value="MFS_MosC_like"/>
    <property type="match status" value="1"/>
</dbReference>
<evidence type="ECO:0000313" key="6">
    <source>
        <dbReference type="EMBL" id="ABJ85313.1"/>
    </source>
</evidence>
<feature type="transmembrane region" description="Helical" evidence="5">
    <location>
        <begin position="154"/>
        <end position="173"/>
    </location>
</feature>
<organism evidence="6">
    <name type="scientific">Solibacter usitatus (strain Ellin6076)</name>
    <dbReference type="NCBI Taxonomy" id="234267"/>
    <lineage>
        <taxon>Bacteria</taxon>
        <taxon>Pseudomonadati</taxon>
        <taxon>Acidobacteriota</taxon>
        <taxon>Terriglobia</taxon>
        <taxon>Bryobacterales</taxon>
        <taxon>Solibacteraceae</taxon>
        <taxon>Candidatus Solibacter</taxon>
    </lineage>
</organism>
<feature type="transmembrane region" description="Helical" evidence="5">
    <location>
        <begin position="260"/>
        <end position="277"/>
    </location>
</feature>
<feature type="transmembrane region" description="Helical" evidence="5">
    <location>
        <begin position="66"/>
        <end position="86"/>
    </location>
</feature>
<dbReference type="PANTHER" id="PTHR23514">
    <property type="entry name" value="BYPASS OF STOP CODON PROTEIN 6"/>
    <property type="match status" value="1"/>
</dbReference>
<feature type="transmembrane region" description="Helical" evidence="5">
    <location>
        <begin position="27"/>
        <end position="46"/>
    </location>
</feature>
<gene>
    <name evidence="6" type="ordered locus">Acid_4351</name>
</gene>
<dbReference type="eggNOG" id="COG0477">
    <property type="taxonomic scope" value="Bacteria"/>
</dbReference>
<comment type="subcellular location">
    <subcellularLocation>
        <location evidence="1">Membrane</location>
        <topology evidence="1">Multi-pass membrane protein</topology>
    </subcellularLocation>
</comment>
<keyword evidence="3 5" id="KW-1133">Transmembrane helix</keyword>
<dbReference type="InterPro" id="IPR051788">
    <property type="entry name" value="MFS_Transporter"/>
</dbReference>
<dbReference type="GO" id="GO:0016020">
    <property type="term" value="C:membrane"/>
    <property type="evidence" value="ECO:0007669"/>
    <property type="project" value="UniProtKB-SubCell"/>
</dbReference>
<dbReference type="InterPro" id="IPR036259">
    <property type="entry name" value="MFS_trans_sf"/>
</dbReference>
<dbReference type="AlphaFoldDB" id="Q01YF2"/>
<dbReference type="STRING" id="234267.Acid_4351"/>
<feature type="transmembrane region" description="Helical" evidence="5">
    <location>
        <begin position="313"/>
        <end position="333"/>
    </location>
</feature>
<feature type="transmembrane region" description="Helical" evidence="5">
    <location>
        <begin position="289"/>
        <end position="307"/>
    </location>
</feature>
<reference evidence="6" key="1">
    <citation type="submission" date="2006-10" db="EMBL/GenBank/DDBJ databases">
        <title>Complete sequence of Solibacter usitatus Ellin6076.</title>
        <authorList>
            <consortium name="US DOE Joint Genome Institute"/>
            <person name="Copeland A."/>
            <person name="Lucas S."/>
            <person name="Lapidus A."/>
            <person name="Barry K."/>
            <person name="Detter J.C."/>
            <person name="Glavina del Rio T."/>
            <person name="Hammon N."/>
            <person name="Israni S."/>
            <person name="Dalin E."/>
            <person name="Tice H."/>
            <person name="Pitluck S."/>
            <person name="Thompson L.S."/>
            <person name="Brettin T."/>
            <person name="Bruce D."/>
            <person name="Han C."/>
            <person name="Tapia R."/>
            <person name="Gilna P."/>
            <person name="Schmutz J."/>
            <person name="Larimer F."/>
            <person name="Land M."/>
            <person name="Hauser L."/>
            <person name="Kyrpides N."/>
            <person name="Mikhailova N."/>
            <person name="Janssen P.H."/>
            <person name="Kuske C.R."/>
            <person name="Richardson P."/>
        </authorList>
    </citation>
    <scope>NUCLEOTIDE SEQUENCE</scope>
    <source>
        <strain evidence="6">Ellin6076</strain>
    </source>
</reference>
<dbReference type="SUPFAM" id="SSF103473">
    <property type="entry name" value="MFS general substrate transporter"/>
    <property type="match status" value="1"/>
</dbReference>
<dbReference type="Pfam" id="PF07690">
    <property type="entry name" value="MFS_1"/>
    <property type="match status" value="1"/>
</dbReference>
<dbReference type="EMBL" id="CP000473">
    <property type="protein sequence ID" value="ABJ85313.1"/>
    <property type="molecule type" value="Genomic_DNA"/>
</dbReference>
<sequence length="405" mass="41107">MGTTLDFSPRIPAALDNPPDEALRRRAFWSTMACFLVHGLVVSTWVSRIASVKGTLRLGDGSLGLALLGTAIGSVTAIPICGTLVGRFGSRRMAQWTASGFCLSLVAIAFAHDGNTLFGALLLYGAMAGANDVAMNAHAVATEKFLGTPTISRFHSMFSIGGIAGAALGAAIAGRGVPAPVHLACAAALILAFTLAATRRLVETRSGPAHTAHASFRRVPGVLLALSAIGFCIFLSEGAIADWTAVYLKQILGAGEGLAPVGYAVFSAAMAIFRLTGDAITLRLGRASVIRWGGGLAAAGLTFALLVPSPYWAMAGFAAAGAGFSSIIPLVFAAGGRIHGVGEGAGVATVSGLGYLGFLVGPPAIGFLSELSSLRVGLFLLVALSAAAAAMVSVVTRTKVNPLTD</sequence>
<dbReference type="InParanoid" id="Q01YF2"/>
<evidence type="ECO:0000256" key="4">
    <source>
        <dbReference type="ARBA" id="ARBA00023136"/>
    </source>
</evidence>
<feature type="transmembrane region" description="Helical" evidence="5">
    <location>
        <begin position="219"/>
        <end position="240"/>
    </location>
</feature>
<keyword evidence="2 5" id="KW-0812">Transmembrane</keyword>
<dbReference type="PANTHER" id="PTHR23514:SF13">
    <property type="entry name" value="INNER MEMBRANE PROTEIN YBJJ"/>
    <property type="match status" value="1"/>
</dbReference>
<dbReference type="FunCoup" id="Q01YF2">
    <property type="interactions" value="84"/>
</dbReference>
<evidence type="ECO:0000256" key="3">
    <source>
        <dbReference type="ARBA" id="ARBA00022989"/>
    </source>
</evidence>
<proteinExistence type="predicted"/>
<evidence type="ECO:0000256" key="1">
    <source>
        <dbReference type="ARBA" id="ARBA00004141"/>
    </source>
</evidence>
<feature type="transmembrane region" description="Helical" evidence="5">
    <location>
        <begin position="374"/>
        <end position="395"/>
    </location>
</feature>
<dbReference type="Gene3D" id="1.20.1250.20">
    <property type="entry name" value="MFS general substrate transporter like domains"/>
    <property type="match status" value="2"/>
</dbReference>
<feature type="transmembrane region" description="Helical" evidence="5">
    <location>
        <begin position="117"/>
        <end position="134"/>
    </location>
</feature>
<name>Q01YF2_SOLUE</name>
<dbReference type="OrthoDB" id="9809599at2"/>
<dbReference type="KEGG" id="sus:Acid_4351"/>
<feature type="transmembrane region" description="Helical" evidence="5">
    <location>
        <begin position="345"/>
        <end position="368"/>
    </location>
</feature>
<dbReference type="InterPro" id="IPR011701">
    <property type="entry name" value="MFS"/>
</dbReference>
<evidence type="ECO:0000256" key="2">
    <source>
        <dbReference type="ARBA" id="ARBA00022692"/>
    </source>
</evidence>
<feature type="transmembrane region" description="Helical" evidence="5">
    <location>
        <begin position="179"/>
        <end position="198"/>
    </location>
</feature>
<evidence type="ECO:0000256" key="5">
    <source>
        <dbReference type="SAM" id="Phobius"/>
    </source>
</evidence>
<dbReference type="GO" id="GO:0022857">
    <property type="term" value="F:transmembrane transporter activity"/>
    <property type="evidence" value="ECO:0007669"/>
    <property type="project" value="InterPro"/>
</dbReference>
<dbReference type="HOGENOM" id="CLU_035309_1_1_0"/>
<protein>
    <submittedName>
        <fullName evidence="6">Major facilitator superfamily MFS_1</fullName>
    </submittedName>
</protein>